<dbReference type="Proteomes" id="UP001152622">
    <property type="component" value="Chromosome 3"/>
</dbReference>
<gene>
    <name evidence="2" type="ORF">SKAU_G00110700</name>
</gene>
<protein>
    <submittedName>
        <fullName evidence="2">Uncharacterized protein</fullName>
    </submittedName>
</protein>
<sequence>MFRLCLSPAGFGAQACYRSTQRHERYLTVREIKRLFSRPLPKERADLYKRFLFGAFRLALTPAPRLRSGPPTQRRIGLREKLALRSNRADGVIAGARDRIATDGRASLAPLACAAKRRCGLMGNAVRHTDGKSEQLPTPLATTAPSEVLNALRGQARCKPTPITPAEQEVLFPAAGLGLPLVTDGGGGSKPGRSGLPEGGPSTAAYAQSAQGDPAPSATRRAANPPGSARGALSLHCVRELLPTARGGRKPQKKGIDTDVRTGGFSVSLLLYTKRLKKKRVRHNTSRVI</sequence>
<evidence type="ECO:0000313" key="3">
    <source>
        <dbReference type="Proteomes" id="UP001152622"/>
    </source>
</evidence>
<evidence type="ECO:0000256" key="1">
    <source>
        <dbReference type="SAM" id="MobiDB-lite"/>
    </source>
</evidence>
<keyword evidence="3" id="KW-1185">Reference proteome</keyword>
<evidence type="ECO:0000313" key="2">
    <source>
        <dbReference type="EMBL" id="KAJ8371042.1"/>
    </source>
</evidence>
<proteinExistence type="predicted"/>
<organism evidence="2 3">
    <name type="scientific">Synaphobranchus kaupii</name>
    <name type="common">Kaup's arrowtooth eel</name>
    <dbReference type="NCBI Taxonomy" id="118154"/>
    <lineage>
        <taxon>Eukaryota</taxon>
        <taxon>Metazoa</taxon>
        <taxon>Chordata</taxon>
        <taxon>Craniata</taxon>
        <taxon>Vertebrata</taxon>
        <taxon>Euteleostomi</taxon>
        <taxon>Actinopterygii</taxon>
        <taxon>Neopterygii</taxon>
        <taxon>Teleostei</taxon>
        <taxon>Anguilliformes</taxon>
        <taxon>Synaphobranchidae</taxon>
        <taxon>Synaphobranchus</taxon>
    </lineage>
</organism>
<dbReference type="AlphaFoldDB" id="A0A9Q1J7B0"/>
<feature type="region of interest" description="Disordered" evidence="1">
    <location>
        <begin position="182"/>
        <end position="232"/>
    </location>
</feature>
<dbReference type="PROSITE" id="PS51257">
    <property type="entry name" value="PROKAR_LIPOPROTEIN"/>
    <property type="match status" value="1"/>
</dbReference>
<dbReference type="EMBL" id="JAINUF010000003">
    <property type="protein sequence ID" value="KAJ8371042.1"/>
    <property type="molecule type" value="Genomic_DNA"/>
</dbReference>
<comment type="caution">
    <text evidence="2">The sequence shown here is derived from an EMBL/GenBank/DDBJ whole genome shotgun (WGS) entry which is preliminary data.</text>
</comment>
<reference evidence="2" key="1">
    <citation type="journal article" date="2023" name="Science">
        <title>Genome structures resolve the early diversification of teleost fishes.</title>
        <authorList>
            <person name="Parey E."/>
            <person name="Louis A."/>
            <person name="Montfort J."/>
            <person name="Bouchez O."/>
            <person name="Roques C."/>
            <person name="Iampietro C."/>
            <person name="Lluch J."/>
            <person name="Castinel A."/>
            <person name="Donnadieu C."/>
            <person name="Desvignes T."/>
            <person name="Floi Bucao C."/>
            <person name="Jouanno E."/>
            <person name="Wen M."/>
            <person name="Mejri S."/>
            <person name="Dirks R."/>
            <person name="Jansen H."/>
            <person name="Henkel C."/>
            <person name="Chen W.J."/>
            <person name="Zahm M."/>
            <person name="Cabau C."/>
            <person name="Klopp C."/>
            <person name="Thompson A.W."/>
            <person name="Robinson-Rechavi M."/>
            <person name="Braasch I."/>
            <person name="Lecointre G."/>
            <person name="Bobe J."/>
            <person name="Postlethwait J.H."/>
            <person name="Berthelot C."/>
            <person name="Roest Crollius H."/>
            <person name="Guiguen Y."/>
        </authorList>
    </citation>
    <scope>NUCLEOTIDE SEQUENCE</scope>
    <source>
        <strain evidence="2">WJC10195</strain>
    </source>
</reference>
<name>A0A9Q1J7B0_SYNKA</name>
<accession>A0A9Q1J7B0</accession>